<keyword evidence="7" id="KW-1185">Reference proteome</keyword>
<comment type="caution">
    <text evidence="6">The sequence shown here is derived from an EMBL/GenBank/DDBJ whole genome shotgun (WGS) entry which is preliminary data.</text>
</comment>
<feature type="non-terminal residue" evidence="6">
    <location>
        <position position="2184"/>
    </location>
</feature>
<dbReference type="FunFam" id="2.40.30.10:FF:000115">
    <property type="entry name" value="Eukaryotic translation elongation factor 1 alpha"/>
    <property type="match status" value="1"/>
</dbReference>
<dbReference type="InterPro" id="IPR050100">
    <property type="entry name" value="TRAFAC_GTPase_members"/>
</dbReference>
<proteinExistence type="inferred from homology"/>
<keyword evidence="2" id="KW-0547">Nucleotide-binding</keyword>
<comment type="similarity">
    <text evidence="1">Belongs to the TRAFAC class translation factor GTPase superfamily. Classic translation factor GTPase family. EF-Tu/EF-1A subfamily.</text>
</comment>
<dbReference type="CDD" id="cd03693">
    <property type="entry name" value="EF1_alpha_II"/>
    <property type="match status" value="1"/>
</dbReference>
<dbReference type="OMA" id="VWWVERI"/>
<dbReference type="SUPFAM" id="SSF52540">
    <property type="entry name" value="P-loop containing nucleoside triphosphate hydrolases"/>
    <property type="match status" value="1"/>
</dbReference>
<evidence type="ECO:0000256" key="2">
    <source>
        <dbReference type="ARBA" id="ARBA00022741"/>
    </source>
</evidence>
<dbReference type="InterPro" id="IPR000795">
    <property type="entry name" value="T_Tr_GTP-bd_dom"/>
</dbReference>
<feature type="domain" description="Tr-type G" evidence="5">
    <location>
        <begin position="1479"/>
        <end position="1728"/>
    </location>
</feature>
<dbReference type="PRINTS" id="PR00315">
    <property type="entry name" value="ELONGATNFCT"/>
</dbReference>
<dbReference type="OrthoDB" id="410829at2759"/>
<dbReference type="InterPro" id="IPR009001">
    <property type="entry name" value="Transl_elong_EF1A/Init_IF2_C"/>
</dbReference>
<dbReference type="FunFam" id="3.40.50.300:FF:002868">
    <property type="entry name" value="Eukaryotic translation elongation factor 1 alpha 2"/>
    <property type="match status" value="1"/>
</dbReference>
<dbReference type="CDD" id="cd01883">
    <property type="entry name" value="EF1_alpha"/>
    <property type="match status" value="1"/>
</dbReference>
<gene>
    <name evidence="6" type="ORF">PGLA1383_LOCUS36124</name>
</gene>
<dbReference type="CDD" id="cd03705">
    <property type="entry name" value="EF1_alpha_III"/>
    <property type="match status" value="1"/>
</dbReference>
<name>A0A813FVN7_POLGL</name>
<dbReference type="EMBL" id="CAJNNV010026564">
    <property type="protein sequence ID" value="CAE8618507.1"/>
    <property type="molecule type" value="Genomic_DNA"/>
</dbReference>
<dbReference type="InterPro" id="IPR004161">
    <property type="entry name" value="EFTu-like_2"/>
</dbReference>
<dbReference type="Pfam" id="PF22594">
    <property type="entry name" value="GTP-eEF1A_C"/>
    <property type="match status" value="1"/>
</dbReference>
<organism evidence="6 7">
    <name type="scientific">Polarella glacialis</name>
    <name type="common">Dinoflagellate</name>
    <dbReference type="NCBI Taxonomy" id="89957"/>
    <lineage>
        <taxon>Eukaryota</taxon>
        <taxon>Sar</taxon>
        <taxon>Alveolata</taxon>
        <taxon>Dinophyceae</taxon>
        <taxon>Suessiales</taxon>
        <taxon>Suessiaceae</taxon>
        <taxon>Polarella</taxon>
    </lineage>
</organism>
<dbReference type="InterPro" id="IPR009000">
    <property type="entry name" value="Transl_B-barrel_sf"/>
</dbReference>
<dbReference type="FunFam" id="2.40.30.10:FF:000159">
    <property type="entry name" value="Translation elongation factor alpha"/>
    <property type="match status" value="1"/>
</dbReference>
<dbReference type="InterPro" id="IPR054696">
    <property type="entry name" value="GTP-eEF1A_C"/>
</dbReference>
<evidence type="ECO:0000256" key="3">
    <source>
        <dbReference type="ARBA" id="ARBA00023134"/>
    </source>
</evidence>
<dbReference type="Pfam" id="PF16507">
    <property type="entry name" value="HEAT_PSME4_mid"/>
    <property type="match status" value="1"/>
</dbReference>
<dbReference type="Pfam" id="PF00009">
    <property type="entry name" value="GTP_EFTU"/>
    <property type="match status" value="1"/>
</dbReference>
<dbReference type="Gene3D" id="2.40.30.10">
    <property type="entry name" value="Translation factors"/>
    <property type="match status" value="2"/>
</dbReference>
<reference evidence="6" key="1">
    <citation type="submission" date="2021-02" db="EMBL/GenBank/DDBJ databases">
        <authorList>
            <person name="Dougan E. K."/>
            <person name="Rhodes N."/>
            <person name="Thang M."/>
            <person name="Chan C."/>
        </authorList>
    </citation>
    <scope>NUCLEOTIDE SEQUENCE</scope>
</reference>
<dbReference type="Proteomes" id="UP000654075">
    <property type="component" value="Unassembled WGS sequence"/>
</dbReference>
<evidence type="ECO:0000256" key="4">
    <source>
        <dbReference type="SAM" id="MobiDB-lite"/>
    </source>
</evidence>
<dbReference type="PROSITE" id="PS00301">
    <property type="entry name" value="G_TR_1"/>
    <property type="match status" value="1"/>
</dbReference>
<sequence>MYARLLVLMTPLDYVPQAILNGQLWSWWDSMPEGLVPKFDLMWFALLARYAELRWAGALGPALAACGSAGREADCQTELTRQFPWLMNKISRTLSLPFGSPAANLVEGGKSQNPPELDRYPIPEEIDQVFMGQQSTWKDVAKFLVYMLEPSPDKAKVGGAWNLLELLQRRMRPLLTPANSHGEWLWHCVTLIHCLTLAYFKRICRERLMACKAPASERLSKAADQAFVAMLLPLAKDLLTARGPYELATSLENLARLSQISSMQAPAGSGMMEMMMSGSPDPFRLDVQSLIFQATEVLNDPAQSDRHVALLHLCSSSLPALLLRFPAAIGGLLPVTLYGIDPTDTPKTLVSMNLLISVFSKVPCLDVNDWPAGGGHPPEKLKQVASWRWPVPPGCEMESGEDDGVSMFTSMLPAFAVDFVDRICDYVTRIPKPAKGRGLQQGSGHLESASMGLMHGALYLVASQCDKETYKQMVETIATFVGSTLLPEQVKPCGLLISAVVKAYPEVSLPIMLPVIFKKLLPRRSGAAQPMHEIGVSESEATWYLSALASTVRNGGAALLNFRADLEAVIRSALLDEREAVPKLGIKVMRRVLYSVSSTYVNNDYRLCGGPAWNELMAARLGGSAAPGVLAPLRWSGPVSAWWVAGPAAQTVCWHERSEAEVAWAKALSFGVFGQVSQMLAAVPVANLEPPVPAEGLPAGSKWLDGLATGLPPKKKASHGAILAVRLAGSVLRGTCELWPDERSEAELKERDLPHTSTLAGDTGRIIFEWLADALIAALKALVALEQHTDAARPGGLEQIEVPKLLRKVLKCVGELLGALRETHPSGLRLFPRLRQVDLHATSLQLQATAMDELHSRSKWRDLPRVWWVERIADCLDSRLHERCGGHRYAGRRRALMEAASRLIFRSGVPAVRSRSLEVVSLASRYHTGCKWPLARDVLLPQLMEETQACLKCSSWSGEAADRESQRLNDALSGLAAALGGGIQGLTLGMWRRGIDDAAEMGLVLVEAIYAATKASPSSASTAAPAGYPDGKGAGEGSGDQKCEVKAQTVSRLIMAVKHWLDCREAQCWGKTRPPSRVPGFEDDEIDAEASVPATSSSSGASTASSKGAGALGVVGQLLDICERPDSHWRSHVMATTASLALLNALGPLGLPPGASPEVTALATEVWLRWGRWLVRCCEPKAQPSLHSLAAHGLLLLMKRPAPLDAAGLKSLGLCEPSFMKKLLAVLPQLHHADLMVTAGDQAGQNSEPTKDSVSVMTSAGMFRLWPRVWVRKSSKAFSLRNALFWQSYISFLAKNVPEDSFMEMLHSGSEFLSSQPVAEGEFHAAFTELVAGALRALRKADELSCKLRRQVWNQLLPFLLVELKQAAQERLEDWCDTVRYVVNGCSRSLLKGLTPGMKASGTAMDVDSQEDQSFLIPLFNFVVGGGEDSGVNSESLSCTLPPIRYDEGGQAPEACPASCGSEARICFHGLSIAIEGEKQHLSIVICGHVDSGKSTTTGRLIFELGGLPERELDKLKAEAERLGKGSFAFAFFMDRQKEERERGVTISCTTKEFFTEKWHYTIIDAPGHRDFIKNMITGASQADVALIMVPADGNFTTAIAKGNHKAGEIQGQTRQHSRLINLLGVKQICIGVNKMDCDTAGYKQTRYDEIGNEMKSMLVKVGWKKDFVEKNTPVMPISGWMGDNLLKKSENMTWWKGFDVEVGSEKIHVDTIYDVLDKMCRVPERPVSAPMRMPISGIYKIKGVGDVLAGRVEQGVVKPGEEVVFLPTHTVSNPCTGKVFTVEMHHSRVDFANPGDNVGLNIKGLDKNNMPRSGDVMVYKKDSTLGQTREFTAQIQILDIPNEIKVGYSPIGFVRCGRAACRVSKLTWKMGKETGGKKMEDPHSLKSNEMAEVNFQPQQPLVCDSFKNCEGLSRVAFMDGNGVVMLGKVVSCERKADEAFCGKVAELLKPGLGHPYKQLREEVARALYLTLRAAGGRSEGGGLSSVALRLESWLGSEARRLLPALRGDNAAHRQEGEEGSRPHHVVESSGLCYTLLHAALARMTSRHFSEAAPASLEFLLAAAAHGDFELRTLAAHAVSLCCAAHPVGPQAASNCWELLPLAKALSQMFQAGLTDKELEKALSLGLRPVITANFFILSQGGEEAKGLFVQLRAAAERALGHPKTEVRSAARGTVATFLALEPQ</sequence>
<evidence type="ECO:0000256" key="1">
    <source>
        <dbReference type="ARBA" id="ARBA00007249"/>
    </source>
</evidence>
<dbReference type="SUPFAM" id="SSF50465">
    <property type="entry name" value="EF-Tu/eEF-1alpha/eIF2-gamma C-terminal domain"/>
    <property type="match status" value="1"/>
</dbReference>
<dbReference type="GO" id="GO:0003924">
    <property type="term" value="F:GTPase activity"/>
    <property type="evidence" value="ECO:0007669"/>
    <property type="project" value="InterPro"/>
</dbReference>
<keyword evidence="3" id="KW-0342">GTP-binding</keyword>
<evidence type="ECO:0000313" key="6">
    <source>
        <dbReference type="EMBL" id="CAE8618507.1"/>
    </source>
</evidence>
<dbReference type="PANTHER" id="PTHR23115">
    <property type="entry name" value="TRANSLATION FACTOR"/>
    <property type="match status" value="1"/>
</dbReference>
<dbReference type="InterPro" id="IPR032430">
    <property type="entry name" value="Blm10_mid"/>
</dbReference>
<dbReference type="InterPro" id="IPR027417">
    <property type="entry name" value="P-loop_NTPase"/>
</dbReference>
<dbReference type="InterPro" id="IPR031157">
    <property type="entry name" value="G_TR_CS"/>
</dbReference>
<evidence type="ECO:0000259" key="5">
    <source>
        <dbReference type="PROSITE" id="PS51722"/>
    </source>
</evidence>
<dbReference type="GO" id="GO:0005525">
    <property type="term" value="F:GTP binding"/>
    <property type="evidence" value="ECO:0007669"/>
    <property type="project" value="UniProtKB-KW"/>
</dbReference>
<dbReference type="Pfam" id="PF03144">
    <property type="entry name" value="GTP_EFTU_D2"/>
    <property type="match status" value="1"/>
</dbReference>
<protein>
    <recommendedName>
        <fullName evidence="5">Tr-type G domain-containing protein</fullName>
    </recommendedName>
</protein>
<dbReference type="Gene3D" id="3.40.50.300">
    <property type="entry name" value="P-loop containing nucleotide triphosphate hydrolases"/>
    <property type="match status" value="1"/>
</dbReference>
<dbReference type="PROSITE" id="PS51722">
    <property type="entry name" value="G_TR_2"/>
    <property type="match status" value="1"/>
</dbReference>
<dbReference type="SUPFAM" id="SSF50447">
    <property type="entry name" value="Translation proteins"/>
    <property type="match status" value="1"/>
</dbReference>
<accession>A0A813FVN7</accession>
<feature type="region of interest" description="Disordered" evidence="4">
    <location>
        <begin position="1018"/>
        <end position="1040"/>
    </location>
</feature>
<evidence type="ECO:0000313" key="7">
    <source>
        <dbReference type="Proteomes" id="UP000654075"/>
    </source>
</evidence>